<dbReference type="EMBL" id="LTAO01000012">
    <property type="protein sequence ID" value="KYG32073.1"/>
    <property type="molecule type" value="Genomic_DNA"/>
</dbReference>
<dbReference type="PANTHER" id="PTHR30627">
    <property type="entry name" value="PEPTIDOGLYCAN D,D-TRANSPEPTIDASE"/>
    <property type="match status" value="1"/>
</dbReference>
<dbReference type="Gene3D" id="3.40.710.10">
    <property type="entry name" value="DD-peptidase/beta-lactamase superfamily"/>
    <property type="match status" value="1"/>
</dbReference>
<evidence type="ECO:0000256" key="11">
    <source>
        <dbReference type="ARBA" id="ARBA00023136"/>
    </source>
</evidence>
<dbReference type="GO" id="GO:0071972">
    <property type="term" value="F:peptidoglycan L,D-transpeptidase activity"/>
    <property type="evidence" value="ECO:0007669"/>
    <property type="project" value="TreeGrafter"/>
</dbReference>
<dbReference type="Gene3D" id="1.10.10.1230">
    <property type="entry name" value="Penicillin-binding protein, N-terminal non-catalytic domain, head sub-domain"/>
    <property type="match status" value="1"/>
</dbReference>
<keyword evidence="12" id="KW-0961">Cell wall biogenesis/degradation</keyword>
<feature type="domain" description="Penicillin-binding protein dimerisation" evidence="16">
    <location>
        <begin position="63"/>
        <end position="297"/>
    </location>
</feature>
<dbReference type="GO" id="GO:0071555">
    <property type="term" value="P:cell wall organization"/>
    <property type="evidence" value="ECO:0007669"/>
    <property type="project" value="UniProtKB-KW"/>
</dbReference>
<accession>A0A162E925</accession>
<dbReference type="InterPro" id="IPR050515">
    <property type="entry name" value="Beta-lactam/transpept"/>
</dbReference>
<evidence type="ECO:0000256" key="14">
    <source>
        <dbReference type="SAM" id="Phobius"/>
    </source>
</evidence>
<dbReference type="InterPro" id="IPR036138">
    <property type="entry name" value="PBP_dimer_sf"/>
</dbReference>
<proteinExistence type="inferred from homology"/>
<dbReference type="Proteomes" id="UP000075806">
    <property type="component" value="Unassembled WGS sequence"/>
</dbReference>
<evidence type="ECO:0000256" key="5">
    <source>
        <dbReference type="ARBA" id="ARBA00012448"/>
    </source>
</evidence>
<evidence type="ECO:0000256" key="12">
    <source>
        <dbReference type="ARBA" id="ARBA00023316"/>
    </source>
</evidence>
<dbReference type="PANTHER" id="PTHR30627:SF2">
    <property type="entry name" value="PEPTIDOGLYCAN D,D-TRANSPEPTIDASE MRDA"/>
    <property type="match status" value="1"/>
</dbReference>
<dbReference type="GO" id="GO:0009002">
    <property type="term" value="F:serine-type D-Ala-D-Ala carboxypeptidase activity"/>
    <property type="evidence" value="ECO:0007669"/>
    <property type="project" value="UniProtKB-EC"/>
</dbReference>
<comment type="similarity">
    <text evidence="4">Belongs to the transpeptidase family.</text>
</comment>
<keyword evidence="10 14" id="KW-1133">Transmembrane helix</keyword>
<evidence type="ECO:0000259" key="16">
    <source>
        <dbReference type="Pfam" id="PF03717"/>
    </source>
</evidence>
<evidence type="ECO:0000256" key="1">
    <source>
        <dbReference type="ARBA" id="ARBA00004167"/>
    </source>
</evidence>
<comment type="subcellular location">
    <subcellularLocation>
        <location evidence="2">Cell membrane</location>
    </subcellularLocation>
    <subcellularLocation>
        <location evidence="1">Membrane</location>
        <topology evidence="1">Single-pass membrane protein</topology>
    </subcellularLocation>
</comment>
<dbReference type="GO" id="GO:0005886">
    <property type="term" value="C:plasma membrane"/>
    <property type="evidence" value="ECO:0007669"/>
    <property type="project" value="UniProtKB-SubCell"/>
</dbReference>
<protein>
    <recommendedName>
        <fullName evidence="5">serine-type D-Ala-D-Ala carboxypeptidase</fullName>
        <ecNumber evidence="5">3.4.16.4</ecNumber>
    </recommendedName>
</protein>
<keyword evidence="8" id="KW-0133">Cell shape</keyword>
<evidence type="ECO:0000256" key="9">
    <source>
        <dbReference type="ARBA" id="ARBA00022984"/>
    </source>
</evidence>
<dbReference type="SUPFAM" id="SSF56601">
    <property type="entry name" value="beta-lactamase/transpeptidase-like"/>
    <property type="match status" value="1"/>
</dbReference>
<dbReference type="STRING" id="519424.AZF04_04695"/>
<sequence length="695" mass="77643">MNELEKKKQPRKKRQIPVRLNVLFFGVFILFSILILRLGFVQIVQGEEYLKELERTSNSTARIDAPRGIMYDSQNQIVVDNELVLSLTYTNPSQQTRAPEMIALAEKIEELIDIETDSVRDFTKREYLLARKTVEEVNALTEDEDEEDLKGLEPNQIFRLQIDLIPEEEIENLTEQELRVIAIYQEMASGYANTPQRIKKDITAEEAHIVSERLDDLPGIDILRDSERKYVYGDTLNTIFGRTGAIPREQIDSYLAKGYARSDLVGTSFLELQYEDALRGEKAVVENITTTSGNTTNRETNEKLGSRGNDLVLSIDMEYQQLLEESLEKHVNAGARSFIYDRGAYAIAMNPTTGEILGLAGYHNPVNEEAYFDYNGVINHSFEMGSTVKAASVLTGFQTGVMTEGTYVNDRPLTLPGATIQSVTRMGNVNYQTALERSSNIYMVEIALRLAKYNGSFNPDNYLPVFDTVRYYFNQFGLGVDTGVDLPSSAIGLNGGYALPGNLGYFMIGQFDTYTSLQMVQYISTIANGGYRMQPYFVSEIREPSTNKDELGAIIKKNEPTILNRVDMSDQMISNVQSALERVVHSSQGTASSRPNNPYRLETMVNHDFRHAAKTGTAQVKVTVGDGSTRDGNNQALVGYAPANNPEIAYAIVVPGVVTQGASQISQQIGADMINHYFDLKESRQGATPVENEDE</sequence>
<comment type="pathway">
    <text evidence="3">Cell wall biogenesis; peptidoglycan biosynthesis.</text>
</comment>
<dbReference type="InterPro" id="IPR005311">
    <property type="entry name" value="PBP_dimer"/>
</dbReference>
<keyword evidence="6" id="KW-1003">Cell membrane</keyword>
<evidence type="ECO:0000256" key="3">
    <source>
        <dbReference type="ARBA" id="ARBA00004752"/>
    </source>
</evidence>
<dbReference type="GO" id="GO:0008360">
    <property type="term" value="P:regulation of cell shape"/>
    <property type="evidence" value="ECO:0007669"/>
    <property type="project" value="UniProtKB-KW"/>
</dbReference>
<keyword evidence="7 14" id="KW-0812">Transmembrane</keyword>
<organism evidence="17 18">
    <name type="scientific">Alkalihalobacillus trypoxylicola</name>
    <dbReference type="NCBI Taxonomy" id="519424"/>
    <lineage>
        <taxon>Bacteria</taxon>
        <taxon>Bacillati</taxon>
        <taxon>Bacillota</taxon>
        <taxon>Bacilli</taxon>
        <taxon>Bacillales</taxon>
        <taxon>Bacillaceae</taxon>
        <taxon>Alkalihalobacillus</taxon>
    </lineage>
</organism>
<dbReference type="GO" id="GO:0008658">
    <property type="term" value="F:penicillin binding"/>
    <property type="evidence" value="ECO:0007669"/>
    <property type="project" value="InterPro"/>
</dbReference>
<feature type="transmembrane region" description="Helical" evidence="14">
    <location>
        <begin position="20"/>
        <end position="40"/>
    </location>
</feature>
<keyword evidence="18" id="KW-1185">Reference proteome</keyword>
<keyword evidence="9" id="KW-0573">Peptidoglycan synthesis</keyword>
<evidence type="ECO:0000256" key="8">
    <source>
        <dbReference type="ARBA" id="ARBA00022960"/>
    </source>
</evidence>
<keyword evidence="11 14" id="KW-0472">Membrane</keyword>
<dbReference type="EC" id="3.4.16.4" evidence="5"/>
<dbReference type="UniPathway" id="UPA00219"/>
<evidence type="ECO:0000256" key="6">
    <source>
        <dbReference type="ARBA" id="ARBA00022475"/>
    </source>
</evidence>
<name>A0A162E925_9BACI</name>
<evidence type="ECO:0000313" key="18">
    <source>
        <dbReference type="Proteomes" id="UP000075806"/>
    </source>
</evidence>
<dbReference type="GO" id="GO:0009252">
    <property type="term" value="P:peptidoglycan biosynthetic process"/>
    <property type="evidence" value="ECO:0007669"/>
    <property type="project" value="UniProtKB-UniPathway"/>
</dbReference>
<dbReference type="SUPFAM" id="SSF56519">
    <property type="entry name" value="Penicillin binding protein dimerisation domain"/>
    <property type="match status" value="1"/>
</dbReference>
<evidence type="ECO:0000256" key="13">
    <source>
        <dbReference type="ARBA" id="ARBA00034000"/>
    </source>
</evidence>
<evidence type="ECO:0000256" key="10">
    <source>
        <dbReference type="ARBA" id="ARBA00022989"/>
    </source>
</evidence>
<comment type="catalytic activity">
    <reaction evidence="13">
        <text>Preferential cleavage: (Ac)2-L-Lys-D-Ala-|-D-Ala. Also transpeptidation of peptidyl-alanyl moieties that are N-acyl substituents of D-alanine.</text>
        <dbReference type="EC" id="3.4.16.4"/>
    </reaction>
</comment>
<feature type="domain" description="Penicillin-binding protein transpeptidase" evidence="15">
    <location>
        <begin position="345"/>
        <end position="673"/>
    </location>
</feature>
<evidence type="ECO:0000256" key="7">
    <source>
        <dbReference type="ARBA" id="ARBA00022692"/>
    </source>
</evidence>
<dbReference type="AlphaFoldDB" id="A0A162E925"/>
<comment type="caution">
    <text evidence="17">The sequence shown here is derived from an EMBL/GenBank/DDBJ whole genome shotgun (WGS) entry which is preliminary data.</text>
</comment>
<dbReference type="InterPro" id="IPR001460">
    <property type="entry name" value="PCN-bd_Tpept"/>
</dbReference>
<reference evidence="17" key="1">
    <citation type="submission" date="2016-02" db="EMBL/GenBank/DDBJ databases">
        <title>Genome sequence of Bacillus trypoxylicola KCTC 13244(T).</title>
        <authorList>
            <person name="Jeong H."/>
            <person name="Park S.-H."/>
            <person name="Choi S.-K."/>
        </authorList>
    </citation>
    <scope>NUCLEOTIDE SEQUENCE [LARGE SCALE GENOMIC DNA]</scope>
    <source>
        <strain evidence="17">KCTC 13244</strain>
    </source>
</reference>
<evidence type="ECO:0000259" key="15">
    <source>
        <dbReference type="Pfam" id="PF00905"/>
    </source>
</evidence>
<gene>
    <name evidence="17" type="ORF">AZF04_04695</name>
</gene>
<evidence type="ECO:0000256" key="2">
    <source>
        <dbReference type="ARBA" id="ARBA00004236"/>
    </source>
</evidence>
<dbReference type="Pfam" id="PF00905">
    <property type="entry name" value="Transpeptidase"/>
    <property type="match status" value="1"/>
</dbReference>
<evidence type="ECO:0000256" key="4">
    <source>
        <dbReference type="ARBA" id="ARBA00007171"/>
    </source>
</evidence>
<dbReference type="Pfam" id="PF03717">
    <property type="entry name" value="PBP_dimer"/>
    <property type="match status" value="1"/>
</dbReference>
<dbReference type="Gene3D" id="3.90.1310.10">
    <property type="entry name" value="Penicillin-binding protein 2a (Domain 2)"/>
    <property type="match status" value="1"/>
</dbReference>
<dbReference type="InterPro" id="IPR012338">
    <property type="entry name" value="Beta-lactam/transpept-like"/>
</dbReference>
<evidence type="ECO:0000313" key="17">
    <source>
        <dbReference type="EMBL" id="KYG32073.1"/>
    </source>
</evidence>